<protein>
    <submittedName>
        <fullName evidence="3">DUF3098 domain-containing protein</fullName>
    </submittedName>
</protein>
<keyword evidence="2" id="KW-0812">Transmembrane</keyword>
<dbReference type="RefSeq" id="WP_187468740.1">
    <property type="nucleotide sequence ID" value="NZ_JACSIT010000154.1"/>
</dbReference>
<feature type="compositionally biased region" description="Basic and acidic residues" evidence="1">
    <location>
        <begin position="7"/>
        <end position="19"/>
    </location>
</feature>
<evidence type="ECO:0000256" key="2">
    <source>
        <dbReference type="SAM" id="Phobius"/>
    </source>
</evidence>
<dbReference type="AlphaFoldDB" id="A0A923TF84"/>
<reference evidence="3" key="1">
    <citation type="submission" date="2020-08" db="EMBL/GenBank/DDBJ databases">
        <title>Lewinella bacteria from marine environments.</title>
        <authorList>
            <person name="Zhong Y."/>
        </authorList>
    </citation>
    <scope>NUCLEOTIDE SEQUENCE</scope>
    <source>
        <strain evidence="3">KCTC 42187</strain>
    </source>
</reference>
<keyword evidence="4" id="KW-1185">Reference proteome</keyword>
<accession>A0A923TF84</accession>
<comment type="caution">
    <text evidence="3">The sequence shown here is derived from an EMBL/GenBank/DDBJ whole genome shotgun (WGS) entry which is preliminary data.</text>
</comment>
<evidence type="ECO:0000256" key="1">
    <source>
        <dbReference type="SAM" id="MobiDB-lite"/>
    </source>
</evidence>
<proteinExistence type="predicted"/>
<evidence type="ECO:0000313" key="4">
    <source>
        <dbReference type="Proteomes" id="UP000650081"/>
    </source>
</evidence>
<feature type="transmembrane region" description="Helical" evidence="2">
    <location>
        <begin position="89"/>
        <end position="108"/>
    </location>
</feature>
<feature type="compositionally biased region" description="Low complexity" evidence="1">
    <location>
        <begin position="21"/>
        <end position="36"/>
    </location>
</feature>
<dbReference type="Pfam" id="PF11297">
    <property type="entry name" value="DUF3098"/>
    <property type="match status" value="1"/>
</dbReference>
<organism evidence="3 4">
    <name type="scientific">Neolewinella lacunae</name>
    <dbReference type="NCBI Taxonomy" id="1517758"/>
    <lineage>
        <taxon>Bacteria</taxon>
        <taxon>Pseudomonadati</taxon>
        <taxon>Bacteroidota</taxon>
        <taxon>Saprospiria</taxon>
        <taxon>Saprospirales</taxon>
        <taxon>Lewinellaceae</taxon>
        <taxon>Neolewinella</taxon>
    </lineage>
</organism>
<feature type="transmembrane region" description="Helical" evidence="2">
    <location>
        <begin position="50"/>
        <end position="69"/>
    </location>
</feature>
<keyword evidence="2" id="KW-0472">Membrane</keyword>
<gene>
    <name evidence="3" type="ORF">H9S92_21345</name>
</gene>
<evidence type="ECO:0000313" key="3">
    <source>
        <dbReference type="EMBL" id="MBC6996732.1"/>
    </source>
</evidence>
<name>A0A923TF84_9BACT</name>
<dbReference type="InterPro" id="IPR021448">
    <property type="entry name" value="DUF3098"/>
</dbReference>
<dbReference type="EMBL" id="JACSIT010000154">
    <property type="protein sequence ID" value="MBC6996732.1"/>
    <property type="molecule type" value="Genomic_DNA"/>
</dbReference>
<sequence>MSKRRDKNKDVTTGREPIREAATPRPSTTSRPSTSANQNARPLTFGPETYKWMGIGFGLVLLGLILMAGSRGADYDTFDVDRLYGFRRITLAPIVILAGLGTVVFAIFKK</sequence>
<keyword evidence="2" id="KW-1133">Transmembrane helix</keyword>
<feature type="region of interest" description="Disordered" evidence="1">
    <location>
        <begin position="1"/>
        <end position="42"/>
    </location>
</feature>
<dbReference type="Proteomes" id="UP000650081">
    <property type="component" value="Unassembled WGS sequence"/>
</dbReference>